<reference evidence="1 2" key="1">
    <citation type="submission" date="2014-04" db="EMBL/GenBank/DDBJ databases">
        <authorList>
            <consortium name="DOE Joint Genome Institute"/>
            <person name="Kuo A."/>
            <person name="Kohler A."/>
            <person name="Nagy L.G."/>
            <person name="Floudas D."/>
            <person name="Copeland A."/>
            <person name="Barry K.W."/>
            <person name="Cichocki N."/>
            <person name="Veneault-Fourrey C."/>
            <person name="LaButti K."/>
            <person name="Lindquist E.A."/>
            <person name="Lipzen A."/>
            <person name="Lundell T."/>
            <person name="Morin E."/>
            <person name="Murat C."/>
            <person name="Sun H."/>
            <person name="Tunlid A."/>
            <person name="Henrissat B."/>
            <person name="Grigoriev I.V."/>
            <person name="Hibbett D.S."/>
            <person name="Martin F."/>
            <person name="Nordberg H.P."/>
            <person name="Cantor M.N."/>
            <person name="Hua S.X."/>
        </authorList>
    </citation>
    <scope>NUCLEOTIDE SEQUENCE [LARGE SCALE GENOMIC DNA]</scope>
    <source>
        <strain evidence="1 2">LaAM-08-1</strain>
    </source>
</reference>
<dbReference type="EMBL" id="KN838586">
    <property type="protein sequence ID" value="KIK02868.1"/>
    <property type="molecule type" value="Genomic_DNA"/>
</dbReference>
<dbReference type="Proteomes" id="UP000054477">
    <property type="component" value="Unassembled WGS sequence"/>
</dbReference>
<proteinExistence type="predicted"/>
<protein>
    <submittedName>
        <fullName evidence="1">Uncharacterized protein</fullName>
    </submittedName>
</protein>
<evidence type="ECO:0000313" key="1">
    <source>
        <dbReference type="EMBL" id="KIK02868.1"/>
    </source>
</evidence>
<keyword evidence="2" id="KW-1185">Reference proteome</keyword>
<organism evidence="1 2">
    <name type="scientific">Laccaria amethystina LaAM-08-1</name>
    <dbReference type="NCBI Taxonomy" id="1095629"/>
    <lineage>
        <taxon>Eukaryota</taxon>
        <taxon>Fungi</taxon>
        <taxon>Dikarya</taxon>
        <taxon>Basidiomycota</taxon>
        <taxon>Agaricomycotina</taxon>
        <taxon>Agaricomycetes</taxon>
        <taxon>Agaricomycetidae</taxon>
        <taxon>Agaricales</taxon>
        <taxon>Agaricineae</taxon>
        <taxon>Hydnangiaceae</taxon>
        <taxon>Laccaria</taxon>
    </lineage>
</organism>
<dbReference type="AlphaFoldDB" id="A0A0C9Y436"/>
<evidence type="ECO:0000313" key="2">
    <source>
        <dbReference type="Proteomes" id="UP000054477"/>
    </source>
</evidence>
<gene>
    <name evidence="1" type="ORF">K443DRAFT_677206</name>
</gene>
<accession>A0A0C9Y436</accession>
<reference evidence="2" key="2">
    <citation type="submission" date="2015-01" db="EMBL/GenBank/DDBJ databases">
        <title>Evolutionary Origins and Diversification of the Mycorrhizal Mutualists.</title>
        <authorList>
            <consortium name="DOE Joint Genome Institute"/>
            <consortium name="Mycorrhizal Genomics Consortium"/>
            <person name="Kohler A."/>
            <person name="Kuo A."/>
            <person name="Nagy L.G."/>
            <person name="Floudas D."/>
            <person name="Copeland A."/>
            <person name="Barry K.W."/>
            <person name="Cichocki N."/>
            <person name="Veneault-Fourrey C."/>
            <person name="LaButti K."/>
            <person name="Lindquist E.A."/>
            <person name="Lipzen A."/>
            <person name="Lundell T."/>
            <person name="Morin E."/>
            <person name="Murat C."/>
            <person name="Riley R."/>
            <person name="Ohm R."/>
            <person name="Sun H."/>
            <person name="Tunlid A."/>
            <person name="Henrissat B."/>
            <person name="Grigoriev I.V."/>
            <person name="Hibbett D.S."/>
            <person name="Martin F."/>
        </authorList>
    </citation>
    <scope>NUCLEOTIDE SEQUENCE [LARGE SCALE GENOMIC DNA]</scope>
    <source>
        <strain evidence="2">LaAM-08-1</strain>
    </source>
</reference>
<dbReference type="HOGENOM" id="CLU_3087605_0_0_1"/>
<name>A0A0C9Y436_9AGAR</name>
<sequence length="52" mass="5975">MCWMPLRTLRACWKNWTRGEANDGTANEALKFLVGTCTCLYTLLDGTEWEFG</sequence>